<dbReference type="EMBL" id="BMIA01000001">
    <property type="protein sequence ID" value="GGH26194.1"/>
    <property type="molecule type" value="Genomic_DNA"/>
</dbReference>
<dbReference type="Pfam" id="PF01872">
    <property type="entry name" value="RibD_C"/>
    <property type="match status" value="1"/>
</dbReference>
<evidence type="ECO:0000313" key="2">
    <source>
        <dbReference type="EMBL" id="GGH26194.1"/>
    </source>
</evidence>
<keyword evidence="3" id="KW-1185">Reference proteome</keyword>
<feature type="domain" description="Bacterial bifunctional deaminase-reductase C-terminal" evidence="1">
    <location>
        <begin position="1"/>
        <end position="166"/>
    </location>
</feature>
<accession>A0ABQ1YH97</accession>
<evidence type="ECO:0000259" key="1">
    <source>
        <dbReference type="Pfam" id="PF01872"/>
    </source>
</evidence>
<evidence type="ECO:0000313" key="3">
    <source>
        <dbReference type="Proteomes" id="UP000600214"/>
    </source>
</evidence>
<proteinExistence type="predicted"/>
<name>A0ABQ1YH97_9BACT</name>
<dbReference type="SUPFAM" id="SSF53597">
    <property type="entry name" value="Dihydrofolate reductase-like"/>
    <property type="match status" value="1"/>
</dbReference>
<organism evidence="2 3">
    <name type="scientific">Dyadobacter endophyticus</name>
    <dbReference type="NCBI Taxonomy" id="1749036"/>
    <lineage>
        <taxon>Bacteria</taxon>
        <taxon>Pseudomonadati</taxon>
        <taxon>Bacteroidota</taxon>
        <taxon>Cytophagia</taxon>
        <taxon>Cytophagales</taxon>
        <taxon>Spirosomataceae</taxon>
        <taxon>Dyadobacter</taxon>
    </lineage>
</organism>
<dbReference type="InterPro" id="IPR024072">
    <property type="entry name" value="DHFR-like_dom_sf"/>
</dbReference>
<comment type="caution">
    <text evidence="2">The sequence shown here is derived from an EMBL/GenBank/DDBJ whole genome shotgun (WGS) entry which is preliminary data.</text>
</comment>
<dbReference type="Proteomes" id="UP000600214">
    <property type="component" value="Unassembled WGS sequence"/>
</dbReference>
<protein>
    <recommendedName>
        <fullName evidence="1">Bacterial bifunctional deaminase-reductase C-terminal domain-containing protein</fullName>
    </recommendedName>
</protein>
<dbReference type="InterPro" id="IPR002734">
    <property type="entry name" value="RibDG_C"/>
</dbReference>
<dbReference type="Gene3D" id="3.40.430.10">
    <property type="entry name" value="Dihydrofolate Reductase, subunit A"/>
    <property type="match status" value="1"/>
</dbReference>
<gene>
    <name evidence="2" type="ORF">GCM10007423_11000</name>
</gene>
<reference evidence="3" key="1">
    <citation type="journal article" date="2019" name="Int. J. Syst. Evol. Microbiol.">
        <title>The Global Catalogue of Microorganisms (GCM) 10K type strain sequencing project: providing services to taxonomists for standard genome sequencing and annotation.</title>
        <authorList>
            <consortium name="The Broad Institute Genomics Platform"/>
            <consortium name="The Broad Institute Genome Sequencing Center for Infectious Disease"/>
            <person name="Wu L."/>
            <person name="Ma J."/>
        </authorList>
    </citation>
    <scope>NUCLEOTIDE SEQUENCE [LARGE SCALE GENOMIC DNA]</scope>
    <source>
        <strain evidence="3">CGMCC 1.15288</strain>
    </source>
</reference>
<sequence length="175" mass="19878">MTLDGVCDHTSVNPDEEIHEHYRELLKSGDVALYGRITYQLMEYWKNVVENPTGDKAMDDFAIAIDRIPKVVFSRTLTNVDWESARVATRDLKEEVLALKEKPGHDILVGSRSLIIALINLGLLDEFQLMVHPVIAGHGLLLFDKINERTLLKLMKTKTFDSGAVLHYYEVGKKQ</sequence>